<dbReference type="InterPro" id="IPR029057">
    <property type="entry name" value="PRTase-like"/>
</dbReference>
<dbReference type="RefSeq" id="WP_245904090.1">
    <property type="nucleotide sequence ID" value="NZ_QICL01000017.1"/>
</dbReference>
<sequence length="230" mass="26231">MVKTILNHFFELFFPRLCVCCGERLVNSEKFICLNCLYKLPKTNHLANPDNKLEVFFAGRFPFVRIASFAYFVKGGSIQKIIHEIKYKNNSRLAIYIGEICGKEIAKSNYFDDVDFIVPIPLHRNRLKSRGYNQAMMLANGISSKINIPVNAENLIRIIDNPSQTKNSRFERWKNTEGIFGIKDKNQFKDKHILLIDDVVTTGSTLEACAKLIVSCPEARISIFTVGFAV</sequence>
<accession>A0A2V3PLM3</accession>
<reference evidence="3 4" key="1">
    <citation type="submission" date="2018-03" db="EMBL/GenBank/DDBJ databases">
        <title>Genomic Encyclopedia of Archaeal and Bacterial Type Strains, Phase II (KMG-II): from individual species to whole genera.</title>
        <authorList>
            <person name="Goeker M."/>
        </authorList>
    </citation>
    <scope>NUCLEOTIDE SEQUENCE [LARGE SCALE GENOMIC DNA]</scope>
    <source>
        <strain evidence="3 4">DSM 100214</strain>
    </source>
</reference>
<evidence type="ECO:0000256" key="1">
    <source>
        <dbReference type="ARBA" id="ARBA00008007"/>
    </source>
</evidence>
<gene>
    <name evidence="3" type="ORF">CLV62_11728</name>
</gene>
<comment type="similarity">
    <text evidence="1">Belongs to the ComF/GntX family.</text>
</comment>
<evidence type="ECO:0000313" key="3">
    <source>
        <dbReference type="EMBL" id="PXV62812.1"/>
    </source>
</evidence>
<dbReference type="PANTHER" id="PTHR47505:SF1">
    <property type="entry name" value="DNA UTILIZATION PROTEIN YHGH"/>
    <property type="match status" value="1"/>
</dbReference>
<feature type="domain" description="Phosphoribosyltransferase" evidence="2">
    <location>
        <begin position="136"/>
        <end position="216"/>
    </location>
</feature>
<dbReference type="Pfam" id="PF00156">
    <property type="entry name" value="Pribosyltran"/>
    <property type="match status" value="1"/>
</dbReference>
<dbReference type="CDD" id="cd06223">
    <property type="entry name" value="PRTases_typeI"/>
    <property type="match status" value="1"/>
</dbReference>
<keyword evidence="4" id="KW-1185">Reference proteome</keyword>
<organism evidence="3 4">
    <name type="scientific">Dysgonomonas alginatilytica</name>
    <dbReference type="NCBI Taxonomy" id="1605892"/>
    <lineage>
        <taxon>Bacteria</taxon>
        <taxon>Pseudomonadati</taxon>
        <taxon>Bacteroidota</taxon>
        <taxon>Bacteroidia</taxon>
        <taxon>Bacteroidales</taxon>
        <taxon>Dysgonomonadaceae</taxon>
        <taxon>Dysgonomonas</taxon>
    </lineage>
</organism>
<proteinExistence type="inferred from homology"/>
<comment type="caution">
    <text evidence="3">The sequence shown here is derived from an EMBL/GenBank/DDBJ whole genome shotgun (WGS) entry which is preliminary data.</text>
</comment>
<name>A0A2V3PLM3_9BACT</name>
<dbReference type="Gene3D" id="3.40.50.2020">
    <property type="match status" value="1"/>
</dbReference>
<evidence type="ECO:0000259" key="2">
    <source>
        <dbReference type="Pfam" id="PF00156"/>
    </source>
</evidence>
<protein>
    <submittedName>
        <fullName evidence="3">ComF family protein</fullName>
    </submittedName>
</protein>
<dbReference type="EMBL" id="QICL01000017">
    <property type="protein sequence ID" value="PXV62812.1"/>
    <property type="molecule type" value="Genomic_DNA"/>
</dbReference>
<dbReference type="InterPro" id="IPR051910">
    <property type="entry name" value="ComF/GntX_DNA_util-trans"/>
</dbReference>
<dbReference type="Proteomes" id="UP000247973">
    <property type="component" value="Unassembled WGS sequence"/>
</dbReference>
<evidence type="ECO:0000313" key="4">
    <source>
        <dbReference type="Proteomes" id="UP000247973"/>
    </source>
</evidence>
<dbReference type="PANTHER" id="PTHR47505">
    <property type="entry name" value="DNA UTILIZATION PROTEIN YHGH"/>
    <property type="match status" value="1"/>
</dbReference>
<dbReference type="AlphaFoldDB" id="A0A2V3PLM3"/>
<dbReference type="InterPro" id="IPR000836">
    <property type="entry name" value="PRTase_dom"/>
</dbReference>
<dbReference type="SUPFAM" id="SSF53271">
    <property type="entry name" value="PRTase-like"/>
    <property type="match status" value="1"/>
</dbReference>